<dbReference type="OrthoDB" id="258012at2157"/>
<reference evidence="1 2" key="1">
    <citation type="submission" date="2016-10" db="EMBL/GenBank/DDBJ databases">
        <authorList>
            <person name="Varghese N."/>
            <person name="Submissions S."/>
        </authorList>
    </citation>
    <scope>NUCLEOTIDE SEQUENCE [LARGE SCALE GENOMIC DNA]</scope>
    <source>
        <strain evidence="1 2">CGMCC 1.6377</strain>
    </source>
</reference>
<dbReference type="AlphaFoldDB" id="A0A1I3A153"/>
<evidence type="ECO:0008006" key="3">
    <source>
        <dbReference type="Google" id="ProtNLM"/>
    </source>
</evidence>
<evidence type="ECO:0000313" key="1">
    <source>
        <dbReference type="EMBL" id="SFH43892.1"/>
    </source>
</evidence>
<proteinExistence type="predicted"/>
<gene>
    <name evidence="1" type="ORF">SAMN04488066_10444</name>
</gene>
<evidence type="ECO:0000313" key="2">
    <source>
        <dbReference type="Proteomes" id="UP000323537"/>
    </source>
</evidence>
<protein>
    <recommendedName>
        <fullName evidence="3">UbiD operon protein</fullName>
    </recommendedName>
</protein>
<dbReference type="Proteomes" id="UP000323537">
    <property type="component" value="Unassembled WGS sequence"/>
</dbReference>
<keyword evidence="2" id="KW-1185">Reference proteome</keyword>
<dbReference type="RefSeq" id="WP_149783704.1">
    <property type="nucleotide sequence ID" value="NZ_BAAADP010000001.1"/>
</dbReference>
<organism evidence="1 2">
    <name type="scientific">Halorubrum aquaticum</name>
    <dbReference type="NCBI Taxonomy" id="387340"/>
    <lineage>
        <taxon>Archaea</taxon>
        <taxon>Methanobacteriati</taxon>
        <taxon>Methanobacteriota</taxon>
        <taxon>Stenosarchaea group</taxon>
        <taxon>Halobacteria</taxon>
        <taxon>Halobacteriales</taxon>
        <taxon>Haloferacaceae</taxon>
        <taxon>Halorubrum</taxon>
    </lineage>
</organism>
<accession>A0A1I3A153</accession>
<dbReference type="EMBL" id="FOPZ01000004">
    <property type="protein sequence ID" value="SFH43892.1"/>
    <property type="molecule type" value="Genomic_DNA"/>
</dbReference>
<name>A0A1I3A153_9EURY</name>
<sequence>MPDEYVTSETNLPPDPEQGEVSIQVTDAETKEIFSTRAYVSRDAAELSDPVPLTVVSGPHENTEEQWYIEVLETDIDAEGVDRETLERVMEETAEGANVINTRSDEVKTLLAYLVEVGVYSSISEASRKVMYEHLSERYPELVNEYVDLKVQREQRELTGGSDGG</sequence>